<feature type="transmembrane region" description="Helical" evidence="1">
    <location>
        <begin position="32"/>
        <end position="53"/>
    </location>
</feature>
<keyword evidence="1" id="KW-0472">Membrane</keyword>
<keyword evidence="1" id="KW-0812">Transmembrane</keyword>
<accession>A0A4Q7MFP7</accession>
<evidence type="ECO:0000313" key="3">
    <source>
        <dbReference type="Proteomes" id="UP000293874"/>
    </source>
</evidence>
<feature type="transmembrane region" description="Helical" evidence="1">
    <location>
        <begin position="7"/>
        <end position="26"/>
    </location>
</feature>
<feature type="transmembrane region" description="Helical" evidence="1">
    <location>
        <begin position="103"/>
        <end position="123"/>
    </location>
</feature>
<keyword evidence="3" id="KW-1185">Reference proteome</keyword>
<feature type="transmembrane region" description="Helical" evidence="1">
    <location>
        <begin position="65"/>
        <end position="83"/>
    </location>
</feature>
<proteinExistence type="predicted"/>
<evidence type="ECO:0000313" key="2">
    <source>
        <dbReference type="EMBL" id="RZS66901.1"/>
    </source>
</evidence>
<gene>
    <name evidence="2" type="ORF">EV199_5285</name>
</gene>
<name>A0A4Q7MFP7_9BACT</name>
<dbReference type="EMBL" id="SGXA01000004">
    <property type="protein sequence ID" value="RZS66901.1"/>
    <property type="molecule type" value="Genomic_DNA"/>
</dbReference>
<dbReference type="Proteomes" id="UP000293874">
    <property type="component" value="Unassembled WGS sequence"/>
</dbReference>
<dbReference type="AlphaFoldDB" id="A0A4Q7MFP7"/>
<dbReference type="RefSeq" id="WP_130543796.1">
    <property type="nucleotide sequence ID" value="NZ_CP042431.1"/>
</dbReference>
<keyword evidence="1" id="KW-1133">Transmembrane helix</keyword>
<sequence length="131" mass="14648">MMILKKVAYAFALCAGLTYIGLKFTWPDTGWYTIFMALQFAAFVVLLLFLLLFSKLIKMQPLKAYLLATICAYIGYLFALKAINNPGDSIGVALTKLHTGKDFVPTLLSFLLANTAILIYTFFEERAKKTA</sequence>
<comment type="caution">
    <text evidence="2">The sequence shown here is derived from an EMBL/GenBank/DDBJ whole genome shotgun (WGS) entry which is preliminary data.</text>
</comment>
<dbReference type="OrthoDB" id="9890510at2"/>
<organism evidence="2 3">
    <name type="scientific">Pseudobacter ginsenosidimutans</name>
    <dbReference type="NCBI Taxonomy" id="661488"/>
    <lineage>
        <taxon>Bacteria</taxon>
        <taxon>Pseudomonadati</taxon>
        <taxon>Bacteroidota</taxon>
        <taxon>Chitinophagia</taxon>
        <taxon>Chitinophagales</taxon>
        <taxon>Chitinophagaceae</taxon>
        <taxon>Pseudobacter</taxon>
    </lineage>
</organism>
<reference evidence="2 3" key="1">
    <citation type="submission" date="2019-02" db="EMBL/GenBank/DDBJ databases">
        <title>Genomic Encyclopedia of Type Strains, Phase IV (KMG-IV): sequencing the most valuable type-strain genomes for metagenomic binning, comparative biology and taxonomic classification.</title>
        <authorList>
            <person name="Goeker M."/>
        </authorList>
    </citation>
    <scope>NUCLEOTIDE SEQUENCE [LARGE SCALE GENOMIC DNA]</scope>
    <source>
        <strain evidence="2 3">DSM 18116</strain>
    </source>
</reference>
<protein>
    <submittedName>
        <fullName evidence="2">Uncharacterized protein</fullName>
    </submittedName>
</protein>
<evidence type="ECO:0000256" key="1">
    <source>
        <dbReference type="SAM" id="Phobius"/>
    </source>
</evidence>